<keyword evidence="4" id="KW-1133">Transmembrane helix</keyword>
<protein>
    <submittedName>
        <fullName evidence="8">Efflux protein</fullName>
    </submittedName>
</protein>
<dbReference type="SUPFAM" id="SSF111369">
    <property type="entry name" value="HlyD-like secretion proteins"/>
    <property type="match status" value="1"/>
</dbReference>
<feature type="compositionally biased region" description="Basic and acidic residues" evidence="3">
    <location>
        <begin position="389"/>
        <end position="398"/>
    </location>
</feature>
<dbReference type="Gene3D" id="2.40.420.20">
    <property type="match status" value="1"/>
</dbReference>
<evidence type="ECO:0000313" key="8">
    <source>
        <dbReference type="EMBL" id="STY31786.1"/>
    </source>
</evidence>
<dbReference type="PANTHER" id="PTHR30158">
    <property type="entry name" value="ACRA/E-RELATED COMPONENT OF DRUG EFFLUX TRANSPORTER"/>
    <property type="match status" value="1"/>
</dbReference>
<evidence type="ECO:0000313" key="9">
    <source>
        <dbReference type="Proteomes" id="UP000255297"/>
    </source>
</evidence>
<dbReference type="PANTHER" id="PTHR30158:SF24">
    <property type="entry name" value="HLYD FAMILY SECRETION PROTEIN"/>
    <property type="match status" value="1"/>
</dbReference>
<dbReference type="AlphaFoldDB" id="A0A378LY89"/>
<dbReference type="GO" id="GO:0022857">
    <property type="term" value="F:transmembrane transporter activity"/>
    <property type="evidence" value="ECO:0007669"/>
    <property type="project" value="InterPro"/>
</dbReference>
<evidence type="ECO:0000259" key="5">
    <source>
        <dbReference type="Pfam" id="PF25917"/>
    </source>
</evidence>
<feature type="region of interest" description="Disordered" evidence="3">
    <location>
        <begin position="382"/>
        <end position="407"/>
    </location>
</feature>
<sequence length="407" mass="45022">MVEENHQLKMVLGMNFNRNSKSLKILGIALAIVLLIYLISLFFGKSNTPAIPTPQVVVQKPILAEVAEYVTQTGNTVAFNSVNLVARVEGYLDSIEFVDGTFVKKGKELFVIQPEPYYEKLRAAKATVAAEKASLVYNKSEYARQQRMYKQHATSLNEVEKWYAKTLEITAGVDKAEAEEVNAAINYSYTHISAPFDGRIGRHLVDLGNLVGHGEATNLATIEQIDPIYVYFNLNELDLLKLRAAARAHGFKPQDIKQVPVEVSLQNEPTKKYKATLDFVNTGLNASTGTMELRAVLQNKDLIFVPGLFVEVRVAISRPQKQLTVPDTAILYDQIGSYVLIVDSNNVVVTKRVTLGSIENGIRAVSTGLMAEDRVIVDGLQNATPGNKVEPHEQDTQTKKNMGNVKT</sequence>
<dbReference type="EMBL" id="UGPB01000001">
    <property type="protein sequence ID" value="STY31786.1"/>
    <property type="molecule type" value="Genomic_DNA"/>
</dbReference>
<dbReference type="InterPro" id="IPR058627">
    <property type="entry name" value="MdtA-like_C"/>
</dbReference>
<dbReference type="GO" id="GO:0005886">
    <property type="term" value="C:plasma membrane"/>
    <property type="evidence" value="ECO:0007669"/>
    <property type="project" value="TreeGrafter"/>
</dbReference>
<dbReference type="STRING" id="1122170.GCA_000701265_01530"/>
<dbReference type="GO" id="GO:0030313">
    <property type="term" value="C:cell envelope"/>
    <property type="evidence" value="ECO:0007669"/>
    <property type="project" value="UniProtKB-SubCell"/>
</dbReference>
<feature type="domain" description="Multidrug resistance protein MdtA-like barrel-sandwich hybrid" evidence="5">
    <location>
        <begin position="81"/>
        <end position="222"/>
    </location>
</feature>
<evidence type="ECO:0000256" key="4">
    <source>
        <dbReference type="SAM" id="Phobius"/>
    </source>
</evidence>
<proteinExistence type="inferred from homology"/>
<evidence type="ECO:0000259" key="7">
    <source>
        <dbReference type="Pfam" id="PF25967"/>
    </source>
</evidence>
<reference evidence="8 9" key="1">
    <citation type="submission" date="2018-06" db="EMBL/GenBank/DDBJ databases">
        <authorList>
            <consortium name="Pathogen Informatics"/>
            <person name="Doyle S."/>
        </authorList>
    </citation>
    <scope>NUCLEOTIDE SEQUENCE [LARGE SCALE GENOMIC DNA]</scope>
    <source>
        <strain evidence="8 9">NCTC11532</strain>
    </source>
</reference>
<dbReference type="Gene3D" id="2.40.30.170">
    <property type="match status" value="1"/>
</dbReference>
<comment type="subcellular location">
    <subcellularLocation>
        <location evidence="1">Cell inner membrane</location>
        <topology evidence="1">Lipid-anchor</topology>
    </subcellularLocation>
</comment>
<dbReference type="InterPro" id="IPR058625">
    <property type="entry name" value="MdtA-like_BSH"/>
</dbReference>
<evidence type="ECO:0000256" key="3">
    <source>
        <dbReference type="SAM" id="MobiDB-lite"/>
    </source>
</evidence>
<evidence type="ECO:0000256" key="2">
    <source>
        <dbReference type="ARBA" id="ARBA00009477"/>
    </source>
</evidence>
<keyword evidence="4" id="KW-0812">Transmembrane</keyword>
<keyword evidence="9" id="KW-1185">Reference proteome</keyword>
<dbReference type="Pfam" id="PF25917">
    <property type="entry name" value="BSH_RND"/>
    <property type="match status" value="1"/>
</dbReference>
<dbReference type="InterPro" id="IPR058626">
    <property type="entry name" value="MdtA-like_b-barrel"/>
</dbReference>
<evidence type="ECO:0000256" key="1">
    <source>
        <dbReference type="ARBA" id="ARBA00004519"/>
    </source>
</evidence>
<gene>
    <name evidence="8" type="primary">lmxE</name>
    <name evidence="8" type="ORF">NCTC11532_03067</name>
</gene>
<evidence type="ECO:0000259" key="6">
    <source>
        <dbReference type="Pfam" id="PF25944"/>
    </source>
</evidence>
<comment type="similarity">
    <text evidence="2">Belongs to the membrane fusion protein (MFP) (TC 8.A.1) family.</text>
</comment>
<dbReference type="Proteomes" id="UP000255297">
    <property type="component" value="Unassembled WGS sequence"/>
</dbReference>
<dbReference type="Pfam" id="PF25944">
    <property type="entry name" value="Beta-barrel_RND"/>
    <property type="match status" value="1"/>
</dbReference>
<dbReference type="NCBIfam" id="TIGR01730">
    <property type="entry name" value="RND_mfp"/>
    <property type="match status" value="1"/>
</dbReference>
<feature type="transmembrane region" description="Helical" evidence="4">
    <location>
        <begin position="23"/>
        <end position="43"/>
    </location>
</feature>
<dbReference type="InterPro" id="IPR006143">
    <property type="entry name" value="RND_pump_MFP"/>
</dbReference>
<accession>A0A378LY89</accession>
<dbReference type="Gene3D" id="2.40.50.100">
    <property type="match status" value="1"/>
</dbReference>
<dbReference type="Pfam" id="PF25967">
    <property type="entry name" value="RND-MFP_C"/>
    <property type="match status" value="1"/>
</dbReference>
<feature type="domain" description="Multidrug resistance protein MdtA-like beta-barrel" evidence="6">
    <location>
        <begin position="227"/>
        <end position="315"/>
    </location>
</feature>
<dbReference type="GO" id="GO:0046677">
    <property type="term" value="P:response to antibiotic"/>
    <property type="evidence" value="ECO:0007669"/>
    <property type="project" value="TreeGrafter"/>
</dbReference>
<organism evidence="8 9">
    <name type="scientific">Legionella wadsworthii</name>
    <dbReference type="NCBI Taxonomy" id="28088"/>
    <lineage>
        <taxon>Bacteria</taxon>
        <taxon>Pseudomonadati</taxon>
        <taxon>Pseudomonadota</taxon>
        <taxon>Gammaproteobacteria</taxon>
        <taxon>Legionellales</taxon>
        <taxon>Legionellaceae</taxon>
        <taxon>Legionella</taxon>
    </lineage>
</organism>
<dbReference type="Gene3D" id="1.10.287.470">
    <property type="entry name" value="Helix hairpin bin"/>
    <property type="match status" value="1"/>
</dbReference>
<name>A0A378LY89_9GAMM</name>
<feature type="domain" description="Multidrug resistance protein MdtA-like C-terminal permuted SH3" evidence="7">
    <location>
        <begin position="323"/>
        <end position="381"/>
    </location>
</feature>
<keyword evidence="4" id="KW-0472">Membrane</keyword>